<evidence type="ECO:0000256" key="12">
    <source>
        <dbReference type="ARBA" id="ARBA00029736"/>
    </source>
</evidence>
<comment type="catalytic activity">
    <reaction evidence="14 15 17">
        <text>guanosine(37) in tRNA + S-adenosyl-L-methionine = N(1)-methylguanosine(37) in tRNA + S-adenosyl-L-homocysteine + H(+)</text>
        <dbReference type="Rhea" id="RHEA:36899"/>
        <dbReference type="Rhea" id="RHEA-COMP:10145"/>
        <dbReference type="Rhea" id="RHEA-COMP:10147"/>
        <dbReference type="ChEBI" id="CHEBI:15378"/>
        <dbReference type="ChEBI" id="CHEBI:57856"/>
        <dbReference type="ChEBI" id="CHEBI:59789"/>
        <dbReference type="ChEBI" id="CHEBI:73542"/>
        <dbReference type="ChEBI" id="CHEBI:74269"/>
        <dbReference type="EC" id="2.1.1.228"/>
    </reaction>
</comment>
<evidence type="ECO:0000256" key="13">
    <source>
        <dbReference type="ARBA" id="ARBA00033392"/>
    </source>
</evidence>
<keyword evidence="7 15" id="KW-0963">Cytoplasm</keyword>
<keyword evidence="8 15" id="KW-0489">Methyltransferase</keyword>
<evidence type="ECO:0000256" key="11">
    <source>
        <dbReference type="ARBA" id="ARBA00022694"/>
    </source>
</evidence>
<keyword evidence="10 15" id="KW-0949">S-adenosyl-L-methionine</keyword>
<dbReference type="Gene3D" id="1.10.1270.20">
    <property type="entry name" value="tRNA(m1g37)methyltransferase, domain 2"/>
    <property type="match status" value="1"/>
</dbReference>
<keyword evidence="9 15" id="KW-0808">Transferase</keyword>
<evidence type="ECO:0000256" key="16">
    <source>
        <dbReference type="PIRSR" id="PIRSR000386-1"/>
    </source>
</evidence>
<dbReference type="PIRSF" id="PIRSF000386">
    <property type="entry name" value="tRNA_mtase"/>
    <property type="match status" value="1"/>
</dbReference>
<comment type="caution">
    <text evidence="19">The sequence shown here is derived from an EMBL/GenBank/DDBJ whole genome shotgun (WGS) entry which is preliminary data.</text>
</comment>
<evidence type="ECO:0000256" key="6">
    <source>
        <dbReference type="ARBA" id="ARBA00014679"/>
    </source>
</evidence>
<evidence type="ECO:0000256" key="1">
    <source>
        <dbReference type="ARBA" id="ARBA00002634"/>
    </source>
</evidence>
<dbReference type="InterPro" id="IPR029026">
    <property type="entry name" value="tRNA_m1G_MTases_N"/>
</dbReference>
<proteinExistence type="inferred from homology"/>
<dbReference type="Gene3D" id="3.40.1280.10">
    <property type="match status" value="1"/>
</dbReference>
<comment type="function">
    <text evidence="1 15 17">Specifically methylates guanosine-37 in various tRNAs.</text>
</comment>
<dbReference type="InterPro" id="IPR023148">
    <property type="entry name" value="tRNA_m1G_MeTrfase_C_sf"/>
</dbReference>
<evidence type="ECO:0000256" key="2">
    <source>
        <dbReference type="ARBA" id="ARBA00004496"/>
    </source>
</evidence>
<feature type="binding site" evidence="15 16">
    <location>
        <position position="125"/>
    </location>
    <ligand>
        <name>S-adenosyl-L-methionine</name>
        <dbReference type="ChEBI" id="CHEBI:59789"/>
    </ligand>
</feature>
<evidence type="ECO:0000256" key="5">
    <source>
        <dbReference type="ARBA" id="ARBA00012807"/>
    </source>
</evidence>
<dbReference type="NCBIfam" id="NF000648">
    <property type="entry name" value="PRK00026.1"/>
    <property type="match status" value="1"/>
</dbReference>
<name>A0A2M7RE03_9BACT</name>
<dbReference type="GO" id="GO:0052906">
    <property type="term" value="F:tRNA (guanine(37)-N1)-methyltransferase activity"/>
    <property type="evidence" value="ECO:0007669"/>
    <property type="project" value="UniProtKB-UniRule"/>
</dbReference>
<dbReference type="Proteomes" id="UP000228689">
    <property type="component" value="Unassembled WGS sequence"/>
</dbReference>
<evidence type="ECO:0000256" key="10">
    <source>
        <dbReference type="ARBA" id="ARBA00022691"/>
    </source>
</evidence>
<evidence type="ECO:0000256" key="8">
    <source>
        <dbReference type="ARBA" id="ARBA00022603"/>
    </source>
</evidence>
<dbReference type="NCBIfam" id="TIGR00088">
    <property type="entry name" value="trmD"/>
    <property type="match status" value="1"/>
</dbReference>
<evidence type="ECO:0000259" key="18">
    <source>
        <dbReference type="Pfam" id="PF01746"/>
    </source>
</evidence>
<evidence type="ECO:0000256" key="14">
    <source>
        <dbReference type="ARBA" id="ARBA00047783"/>
    </source>
</evidence>
<dbReference type="GO" id="GO:0005829">
    <property type="term" value="C:cytosol"/>
    <property type="evidence" value="ECO:0007669"/>
    <property type="project" value="TreeGrafter"/>
</dbReference>
<comment type="subcellular location">
    <subcellularLocation>
        <location evidence="2 15 17">Cytoplasm</location>
    </subcellularLocation>
</comment>
<evidence type="ECO:0000256" key="17">
    <source>
        <dbReference type="RuleBase" id="RU003464"/>
    </source>
</evidence>
<feature type="binding site" evidence="15 16">
    <location>
        <begin position="144"/>
        <end position="149"/>
    </location>
    <ligand>
        <name>S-adenosyl-L-methionine</name>
        <dbReference type="ChEBI" id="CHEBI:59789"/>
    </ligand>
</feature>
<dbReference type="HAMAP" id="MF_00605">
    <property type="entry name" value="TrmD"/>
    <property type="match status" value="1"/>
</dbReference>
<dbReference type="Pfam" id="PF01746">
    <property type="entry name" value="tRNA_m1G_MT"/>
    <property type="match status" value="1"/>
</dbReference>
<feature type="domain" description="tRNA methyltransferase TRMD/TRM10-type" evidence="18">
    <location>
        <begin position="6"/>
        <end position="229"/>
    </location>
</feature>
<dbReference type="GO" id="GO:0002939">
    <property type="term" value="P:tRNA N1-guanine methylation"/>
    <property type="evidence" value="ECO:0007669"/>
    <property type="project" value="TreeGrafter"/>
</dbReference>
<dbReference type="InterPro" id="IPR016009">
    <property type="entry name" value="tRNA_MeTrfase_TRMD/TRM10"/>
</dbReference>
<comment type="subunit">
    <text evidence="4 15 17">Homodimer.</text>
</comment>
<sequence length="231" mass="26220">MKTKEFHIISAFPKILDSYYNESILKRAQKDKYIKIVNHNLRDFTNDKRKTIDDTPYGGGVGMVLMIEPIYKAWKSIKQSSSFGLRMPGKKTKSLTILLTPVGKAFKQQVARDLSDYDQLIFICGHYEGVDARVNNFVDLKLSIGDYVLTGGELGAAVIIDAVTRLVHGVLGNDQSTEDESHSKEGVLEYPQYTKPETFKARLTKKWSVPDILLSGHHAKINDWRENNREK</sequence>
<dbReference type="InterPro" id="IPR029028">
    <property type="entry name" value="Alpha/beta_knot_MTases"/>
</dbReference>
<protein>
    <recommendedName>
        <fullName evidence="6 15">tRNA (guanine-N(1)-)-methyltransferase</fullName>
        <ecNumber evidence="5 15">2.1.1.228</ecNumber>
    </recommendedName>
    <alternativeName>
        <fullName evidence="12 15">M1G-methyltransferase</fullName>
    </alternativeName>
    <alternativeName>
        <fullName evidence="13 15">tRNA [GM37] methyltransferase</fullName>
    </alternativeName>
</protein>
<dbReference type="EMBL" id="PFMC01000048">
    <property type="protein sequence ID" value="PIY94979.1"/>
    <property type="molecule type" value="Genomic_DNA"/>
</dbReference>
<gene>
    <name evidence="15" type="primary">trmD</name>
    <name evidence="19" type="ORF">COY67_01665</name>
</gene>
<accession>A0A2M7RE03</accession>
<keyword evidence="11 15" id="KW-0819">tRNA processing</keyword>
<dbReference type="InterPro" id="IPR002649">
    <property type="entry name" value="tRNA_m1G_MeTrfase_TrmD"/>
</dbReference>
<evidence type="ECO:0000256" key="15">
    <source>
        <dbReference type="HAMAP-Rule" id="MF_00605"/>
    </source>
</evidence>
<evidence type="ECO:0000256" key="7">
    <source>
        <dbReference type="ARBA" id="ARBA00022490"/>
    </source>
</evidence>
<dbReference type="EC" id="2.1.1.228" evidence="5 15"/>
<evidence type="ECO:0000313" key="19">
    <source>
        <dbReference type="EMBL" id="PIY94979.1"/>
    </source>
</evidence>
<organism evidence="19 20">
    <name type="scientific">Candidatus Komeilibacteria bacterium CG_4_10_14_0_8_um_filter_37_78</name>
    <dbReference type="NCBI Taxonomy" id="1974471"/>
    <lineage>
        <taxon>Bacteria</taxon>
        <taxon>Candidatus Komeiliibacteriota</taxon>
    </lineage>
</organism>
<comment type="similarity">
    <text evidence="3 15 17">Belongs to the RNA methyltransferase TrmD family.</text>
</comment>
<dbReference type="PANTHER" id="PTHR46417">
    <property type="entry name" value="TRNA (GUANINE-N(1)-)-METHYLTRANSFERASE"/>
    <property type="match status" value="1"/>
</dbReference>
<evidence type="ECO:0000256" key="3">
    <source>
        <dbReference type="ARBA" id="ARBA00007630"/>
    </source>
</evidence>
<dbReference type="SUPFAM" id="SSF75217">
    <property type="entry name" value="alpha/beta knot"/>
    <property type="match status" value="1"/>
</dbReference>
<evidence type="ECO:0000256" key="4">
    <source>
        <dbReference type="ARBA" id="ARBA00011738"/>
    </source>
</evidence>
<dbReference type="CDD" id="cd18080">
    <property type="entry name" value="TrmD-like"/>
    <property type="match status" value="1"/>
</dbReference>
<evidence type="ECO:0000313" key="20">
    <source>
        <dbReference type="Proteomes" id="UP000228689"/>
    </source>
</evidence>
<evidence type="ECO:0000256" key="9">
    <source>
        <dbReference type="ARBA" id="ARBA00022679"/>
    </source>
</evidence>
<reference evidence="20" key="1">
    <citation type="submission" date="2017-09" db="EMBL/GenBank/DDBJ databases">
        <title>Depth-based differentiation of microbial function through sediment-hosted aquifers and enrichment of novel symbionts in the deep terrestrial subsurface.</title>
        <authorList>
            <person name="Probst A.J."/>
            <person name="Ladd B."/>
            <person name="Jarett J.K."/>
            <person name="Geller-Mcgrath D.E."/>
            <person name="Sieber C.M.K."/>
            <person name="Emerson J.B."/>
            <person name="Anantharaman K."/>
            <person name="Thomas B.C."/>
            <person name="Malmstrom R."/>
            <person name="Stieglmeier M."/>
            <person name="Klingl A."/>
            <person name="Woyke T."/>
            <person name="Ryan C.M."/>
            <person name="Banfield J.F."/>
        </authorList>
    </citation>
    <scope>NUCLEOTIDE SEQUENCE [LARGE SCALE GENOMIC DNA]</scope>
</reference>
<dbReference type="AlphaFoldDB" id="A0A2M7RE03"/>
<dbReference type="FunFam" id="3.40.1280.10:FF:000001">
    <property type="entry name" value="tRNA (guanine-N(1)-)-methyltransferase"/>
    <property type="match status" value="1"/>
</dbReference>
<dbReference type="PANTHER" id="PTHR46417:SF1">
    <property type="entry name" value="TRNA (GUANINE-N(1)-)-METHYLTRANSFERASE"/>
    <property type="match status" value="1"/>
</dbReference>